<reference evidence="1" key="1">
    <citation type="submission" date="2021-12" db="EMBL/GenBank/DDBJ databases">
        <title>Black yeast isolated from Biological Soil Crust.</title>
        <authorList>
            <person name="Kurbessoian T."/>
        </authorList>
    </citation>
    <scope>NUCLEOTIDE SEQUENCE</scope>
    <source>
        <strain evidence="1">CCFEE 5208</strain>
    </source>
</reference>
<organism evidence="1 2">
    <name type="scientific">Friedmanniomyces endolithicus</name>
    <dbReference type="NCBI Taxonomy" id="329885"/>
    <lineage>
        <taxon>Eukaryota</taxon>
        <taxon>Fungi</taxon>
        <taxon>Dikarya</taxon>
        <taxon>Ascomycota</taxon>
        <taxon>Pezizomycotina</taxon>
        <taxon>Dothideomycetes</taxon>
        <taxon>Dothideomycetidae</taxon>
        <taxon>Mycosphaerellales</taxon>
        <taxon>Teratosphaeriaceae</taxon>
        <taxon>Friedmanniomyces</taxon>
    </lineage>
</organism>
<evidence type="ECO:0000313" key="1">
    <source>
        <dbReference type="EMBL" id="KAK0314878.1"/>
    </source>
</evidence>
<accession>A0AAN6FEC9</accession>
<protein>
    <submittedName>
        <fullName evidence="1">Uncharacterized protein</fullName>
    </submittedName>
</protein>
<dbReference type="EMBL" id="JASUXU010000054">
    <property type="protein sequence ID" value="KAK0314878.1"/>
    <property type="molecule type" value="Genomic_DNA"/>
</dbReference>
<gene>
    <name evidence="1" type="ORF">LTR82_012870</name>
</gene>
<dbReference type="AlphaFoldDB" id="A0AAN6FEC9"/>
<comment type="caution">
    <text evidence="1">The sequence shown here is derived from an EMBL/GenBank/DDBJ whole genome shotgun (WGS) entry which is preliminary data.</text>
</comment>
<name>A0AAN6FEC9_9PEZI</name>
<dbReference type="Proteomes" id="UP001168146">
    <property type="component" value="Unassembled WGS sequence"/>
</dbReference>
<proteinExistence type="predicted"/>
<sequence length="317" mass="35416">MNTPYKPSTFAIWRLKGYDRIKDGRLRKFEFSYTLVHGGKTVEAWRGVVDTRRAPSVCPERYTTLFTYPVFGHPHGFFNLDAARAADCLLLVQGVEYGMVIIYAGEIAFESGEHHAKWFVDLGFKSVNKDAREGNDDEDAIPVAHTANEVPENKAPYVYMITDDVGSAADEEIADDVDEEDEEETMANNKGAALNGNEEDVIAGKSESVLDEHDAETADQTINLATATTLTKSTDPKMHDFPCIVPNYSKPSGRHMNRRTDLVSHLIKQHQCRIHQARGGPADKTEYNRGQNKQVREWMEQNGWSWDGTIFADGAGG</sequence>
<evidence type="ECO:0000313" key="2">
    <source>
        <dbReference type="Proteomes" id="UP001168146"/>
    </source>
</evidence>